<evidence type="ECO:0000313" key="3">
    <source>
        <dbReference type="Proteomes" id="UP001597168"/>
    </source>
</evidence>
<evidence type="ECO:0000256" key="1">
    <source>
        <dbReference type="SAM" id="SignalP"/>
    </source>
</evidence>
<proteinExistence type="predicted"/>
<feature type="chain" id="PRO_5046282246" description="HAF family extracellular repeat protein" evidence="1">
    <location>
        <begin position="23"/>
        <end position="314"/>
    </location>
</feature>
<dbReference type="RefSeq" id="WP_380720235.1">
    <property type="nucleotide sequence ID" value="NZ_JBHTLK010000013.1"/>
</dbReference>
<accession>A0ABW3QLG2</accession>
<reference evidence="3" key="1">
    <citation type="journal article" date="2019" name="Int. J. Syst. Evol. Microbiol.">
        <title>The Global Catalogue of Microorganisms (GCM) 10K type strain sequencing project: providing services to taxonomists for standard genome sequencing and annotation.</title>
        <authorList>
            <consortium name="The Broad Institute Genomics Platform"/>
            <consortium name="The Broad Institute Genome Sequencing Center for Infectious Disease"/>
            <person name="Wu L."/>
            <person name="Ma J."/>
        </authorList>
    </citation>
    <scope>NUCLEOTIDE SEQUENCE [LARGE SCALE GENOMIC DNA]</scope>
    <source>
        <strain evidence="3">CCUG 60214</strain>
    </source>
</reference>
<evidence type="ECO:0008006" key="4">
    <source>
        <dbReference type="Google" id="ProtNLM"/>
    </source>
</evidence>
<organism evidence="2 3">
    <name type="scientific">Saccharothrix hoggarensis</name>
    <dbReference type="NCBI Taxonomy" id="913853"/>
    <lineage>
        <taxon>Bacteria</taxon>
        <taxon>Bacillati</taxon>
        <taxon>Actinomycetota</taxon>
        <taxon>Actinomycetes</taxon>
        <taxon>Pseudonocardiales</taxon>
        <taxon>Pseudonocardiaceae</taxon>
        <taxon>Saccharothrix</taxon>
    </lineage>
</organism>
<sequence length="314" mass="33337">MRATVIGAVLIGLVSAAVPAQAQVSPTQAQASCAWVASDLPLPAGVTGGRVVAAGPNGYLAGHARLGGMLVWHNRVLNQLTVPAGTTTMINAVNGRGDVVGYDVPNSKAFLHRDGVYRVLPSPAGQRAEAVAINESGDVVGYLGDGAAPYEAVVWKADQPDTYRVLGWGKAVGIDDAGRVVTESGEIHHPDGTSTHLDGYPSLRIERYEDGHILGRHWDELNYLREWDVTGAQVRRWDPMVSSHTGINAGGLLALWYFKYGNRGNTLGVWRGGTFISDVGPRINVNAVTDADELAGSREVVAGQPWKPATWTCG</sequence>
<comment type="caution">
    <text evidence="2">The sequence shown here is derived from an EMBL/GenBank/DDBJ whole genome shotgun (WGS) entry which is preliminary data.</text>
</comment>
<gene>
    <name evidence="2" type="ORF">ACFQ3T_04895</name>
</gene>
<protein>
    <recommendedName>
        <fullName evidence="4">HAF family extracellular repeat protein</fullName>
    </recommendedName>
</protein>
<keyword evidence="3" id="KW-1185">Reference proteome</keyword>
<dbReference type="EMBL" id="JBHTLK010000013">
    <property type="protein sequence ID" value="MFD1146455.1"/>
    <property type="molecule type" value="Genomic_DNA"/>
</dbReference>
<name>A0ABW3QLG2_9PSEU</name>
<keyword evidence="1" id="KW-0732">Signal</keyword>
<dbReference type="Proteomes" id="UP001597168">
    <property type="component" value="Unassembled WGS sequence"/>
</dbReference>
<feature type="signal peptide" evidence="1">
    <location>
        <begin position="1"/>
        <end position="22"/>
    </location>
</feature>
<evidence type="ECO:0000313" key="2">
    <source>
        <dbReference type="EMBL" id="MFD1146455.1"/>
    </source>
</evidence>